<accession>A0A2I1GIW2</accession>
<keyword evidence="4" id="KW-1185">Reference proteome</keyword>
<dbReference type="PANTHER" id="PTHR13318">
    <property type="entry name" value="PARTNER OF PAIRED, ISOFORM B-RELATED"/>
    <property type="match status" value="1"/>
</dbReference>
<dbReference type="VEuPathDB" id="FungiDB:RhiirFUN_020139"/>
<proteinExistence type="predicted"/>
<dbReference type="GO" id="GO:0019005">
    <property type="term" value="C:SCF ubiquitin ligase complex"/>
    <property type="evidence" value="ECO:0007669"/>
    <property type="project" value="TreeGrafter"/>
</dbReference>
<name>A0A2I1GIW2_9GLOM</name>
<reference evidence="1 3" key="2">
    <citation type="submission" date="2017-09" db="EMBL/GenBank/DDBJ databases">
        <title>Extensive intraspecific genome diversity in a model arbuscular mycorrhizal fungus.</title>
        <authorList>
            <person name="Chen E.C."/>
            <person name="Morin E."/>
            <person name="Beaudet D."/>
            <person name="Noel J."/>
            <person name="Ndikumana S."/>
            <person name="Charron P."/>
            <person name="St-Onge C."/>
            <person name="Giorgi J."/>
            <person name="Grigoriev I.V."/>
            <person name="Roux C."/>
            <person name="Martin F.M."/>
            <person name="Corradi N."/>
        </authorList>
    </citation>
    <scope>NUCLEOTIDE SEQUENCE [LARGE SCALE GENOMIC DNA]</scope>
    <source>
        <strain evidence="1 3">A5</strain>
    </source>
</reference>
<dbReference type="PANTHER" id="PTHR13318:SF190">
    <property type="entry name" value="PARTNER OF PAIRED, ISOFORM B"/>
    <property type="match status" value="1"/>
</dbReference>
<evidence type="ECO:0000313" key="4">
    <source>
        <dbReference type="Proteomes" id="UP000234323"/>
    </source>
</evidence>
<dbReference type="AlphaFoldDB" id="A0A2I1GIW2"/>
<reference evidence="2 4" key="1">
    <citation type="submission" date="2015-10" db="EMBL/GenBank/DDBJ databases">
        <title>Genome analyses suggest a sexual origin of heterokaryosis in a supposedly ancient asexual fungus.</title>
        <authorList>
            <person name="Ropars J."/>
            <person name="Sedzielewska K."/>
            <person name="Noel J."/>
            <person name="Charron P."/>
            <person name="Farinelli L."/>
            <person name="Marton T."/>
            <person name="Kruger M."/>
            <person name="Pelin A."/>
            <person name="Brachmann A."/>
            <person name="Corradi N."/>
        </authorList>
    </citation>
    <scope>NUCLEOTIDE SEQUENCE [LARGE SCALE GENOMIC DNA]</scope>
    <source>
        <strain evidence="2 4">A4</strain>
        <strain evidence="1 3">A5</strain>
    </source>
</reference>
<dbReference type="InterPro" id="IPR032675">
    <property type="entry name" value="LRR_dom_sf"/>
</dbReference>
<dbReference type="Gene3D" id="3.80.10.10">
    <property type="entry name" value="Ribonuclease Inhibitor"/>
    <property type="match status" value="1"/>
</dbReference>
<evidence type="ECO:0000313" key="3">
    <source>
        <dbReference type="Proteomes" id="UP000232722"/>
    </source>
</evidence>
<evidence type="ECO:0000313" key="2">
    <source>
        <dbReference type="EMBL" id="PKY46531.1"/>
    </source>
</evidence>
<dbReference type="EMBL" id="LLXJ01000011">
    <property type="protein sequence ID" value="PKC17559.1"/>
    <property type="molecule type" value="Genomic_DNA"/>
</dbReference>
<gene>
    <name evidence="2" type="ORF">RhiirA4_402582</name>
    <name evidence="1" type="ORF">RhiirA5_346162</name>
</gene>
<comment type="caution">
    <text evidence="2">The sequence shown here is derived from an EMBL/GenBank/DDBJ whole genome shotgun (WGS) entry which is preliminary data.</text>
</comment>
<dbReference type="Proteomes" id="UP000232722">
    <property type="component" value="Unassembled WGS sequence"/>
</dbReference>
<protein>
    <submittedName>
        <fullName evidence="2">RNI-like protein</fullName>
    </submittedName>
</protein>
<dbReference type="OrthoDB" id="2372104at2759"/>
<sequence>MASSLPNLCLRKIFECIEENEEDKPSLHSCLLVNRHWCQEVVPILWRSPNAYMSKQLVEVYIACLSDEEKQILNDNGLNLPPSTEIPPTFDYSKYRRVLHIGGLYHHLWWWCNLRRDECIGAEGRWILTELLLKLFISRCPAIYRFSCDATCLLEKYDITSYPGAESCLPHIRRLTLTGKRLRKYFEKFSICHGVCQLKTYLPIYEWDTEKQCRDIEKFEAEAEGLVDFIQAQNNLQDLELHGDYYGHDTGGRIIQALESQAKSLVRLKLSYVRFEGHPPFYGIGACKNLEILEFDGCDGLTSEMCAPLITSSLSRLSHLNISNSDLPVDIVSALASNANISLREVILCSTQSSEYLVQVIEALVSHCPNITKFESNQIHGTIEISAICSLLSNSQQLESLSIYGASLDAEKFLPAIGQSIPSSLRRLSISSEWQFTTTAFESFLEHCKAPLTWLTLSGCECITDEYLELIVQYLGKTLRHLGVYRAVYTRMESFEKVRKVIPEVNAPEESHLKFYQRRCLRDD</sequence>
<dbReference type="VEuPathDB" id="FungiDB:FUN_013332"/>
<dbReference type="SUPFAM" id="SSF52047">
    <property type="entry name" value="RNI-like"/>
    <property type="match status" value="1"/>
</dbReference>
<dbReference type="GO" id="GO:0031146">
    <property type="term" value="P:SCF-dependent proteasomal ubiquitin-dependent protein catabolic process"/>
    <property type="evidence" value="ECO:0007669"/>
    <property type="project" value="TreeGrafter"/>
</dbReference>
<evidence type="ECO:0000313" key="1">
    <source>
        <dbReference type="EMBL" id="PKC17559.1"/>
    </source>
</evidence>
<dbReference type="VEuPathDB" id="FungiDB:RhiirA1_410942"/>
<dbReference type="Proteomes" id="UP000234323">
    <property type="component" value="Unassembled WGS sequence"/>
</dbReference>
<dbReference type="EMBL" id="LLXI01000461">
    <property type="protein sequence ID" value="PKY46531.1"/>
    <property type="molecule type" value="Genomic_DNA"/>
</dbReference>
<organism evidence="2 4">
    <name type="scientific">Rhizophagus irregularis</name>
    <dbReference type="NCBI Taxonomy" id="588596"/>
    <lineage>
        <taxon>Eukaryota</taxon>
        <taxon>Fungi</taxon>
        <taxon>Fungi incertae sedis</taxon>
        <taxon>Mucoromycota</taxon>
        <taxon>Glomeromycotina</taxon>
        <taxon>Glomeromycetes</taxon>
        <taxon>Glomerales</taxon>
        <taxon>Glomeraceae</taxon>
        <taxon>Rhizophagus</taxon>
    </lineage>
</organism>